<evidence type="ECO:0000313" key="2">
    <source>
        <dbReference type="EMBL" id="MFC3847274.1"/>
    </source>
</evidence>
<dbReference type="Gene3D" id="3.90.1720.10">
    <property type="entry name" value="endopeptidase domain like (from Nostoc punctiforme)"/>
    <property type="match status" value="1"/>
</dbReference>
<sequence>MGFLKAMRNVVGVALTPAKVAGDAASSVVAHMKDKVDEPAIGSVVRSYLYGAEHTGIYVGNDEIIHWTRHSKVERCPKEDFKSWSSISIYVACKGTEPVGYPQAAKYAEEHEDEGEEERGAYDPTTNNCHMFVVECLTGGEKCEPRWEEPNEYCKELLRADNWRVWKGT</sequence>
<protein>
    <recommendedName>
        <fullName evidence="1">LRAT domain-containing protein</fullName>
    </recommendedName>
</protein>
<accession>A0ABV7ZFD3</accession>
<gene>
    <name evidence="2" type="ORF">ACFOPX_01825</name>
</gene>
<dbReference type="RefSeq" id="WP_104751522.1">
    <property type="nucleotide sequence ID" value="NZ_FZMF01000001.1"/>
</dbReference>
<dbReference type="InterPro" id="IPR007053">
    <property type="entry name" value="LRAT_dom"/>
</dbReference>
<keyword evidence="3" id="KW-1185">Reference proteome</keyword>
<evidence type="ECO:0000313" key="3">
    <source>
        <dbReference type="Proteomes" id="UP001595783"/>
    </source>
</evidence>
<proteinExistence type="predicted"/>
<evidence type="ECO:0000259" key="1">
    <source>
        <dbReference type="PROSITE" id="PS51934"/>
    </source>
</evidence>
<comment type="caution">
    <text evidence="2">The sequence shown here is derived from an EMBL/GenBank/DDBJ whole genome shotgun (WGS) entry which is preliminary data.</text>
</comment>
<dbReference type="Proteomes" id="UP001595783">
    <property type="component" value="Unassembled WGS sequence"/>
</dbReference>
<feature type="domain" description="LRAT" evidence="1">
    <location>
        <begin position="44"/>
        <end position="145"/>
    </location>
</feature>
<dbReference type="PROSITE" id="PS51934">
    <property type="entry name" value="LRAT"/>
    <property type="match status" value="1"/>
</dbReference>
<dbReference type="EMBL" id="JBHRZO010000009">
    <property type="protein sequence ID" value="MFC3847274.1"/>
    <property type="molecule type" value="Genomic_DNA"/>
</dbReference>
<reference evidence="3" key="1">
    <citation type="journal article" date="2019" name="Int. J. Syst. Evol. Microbiol.">
        <title>The Global Catalogue of Microorganisms (GCM) 10K type strain sequencing project: providing services to taxonomists for standard genome sequencing and annotation.</title>
        <authorList>
            <consortium name="The Broad Institute Genomics Platform"/>
            <consortium name="The Broad Institute Genome Sequencing Center for Infectious Disease"/>
            <person name="Wu L."/>
            <person name="Ma J."/>
        </authorList>
    </citation>
    <scope>NUCLEOTIDE SEQUENCE [LARGE SCALE GENOMIC DNA]</scope>
    <source>
        <strain evidence="3">CCUG 53816</strain>
    </source>
</reference>
<organism evidence="2 3">
    <name type="scientific">Helicobacter baculiformis</name>
    <dbReference type="NCBI Taxonomy" id="427351"/>
    <lineage>
        <taxon>Bacteria</taxon>
        <taxon>Pseudomonadati</taxon>
        <taxon>Campylobacterota</taxon>
        <taxon>Epsilonproteobacteria</taxon>
        <taxon>Campylobacterales</taxon>
        <taxon>Helicobacteraceae</taxon>
        <taxon>Helicobacter</taxon>
    </lineage>
</organism>
<name>A0ABV7ZFD3_9HELI</name>